<name>A0A2W5RA36_ANCNO</name>
<sequence>MLDFGVFTFPAVAAAMVFVAALFVGEDIVIEKVYVPTVREWSGYTSTVATRKLTDELRELNEAAASELQGINIDEGGVEKGISAFEDYFEVGLLINGTRNVLGMIKYYINGEVTEAGSETKLILRVYTKKENEPVKLITVTGKADDMDGLIHDGAVETLEYISPYVIALYHRRTELAAGDFNFPRTNATIEKFLKTQPAEQHFLVYGLQGRMHMLKAERDAALTPEQREAEYATAVRFLEGSLRQQPDFLYPLINLGIINAKKKNYAVADAYFARAVASHPNYLVTRTLWGDMLMEQALYDDAIIQYEAAAYIKPDDARLHAKLADLYERIGQIEKAQESAAKALKLEPVDQAYVDKVKLLDAKTAGVAVQ</sequence>
<reference evidence="5 6" key="1">
    <citation type="submission" date="2017-08" db="EMBL/GenBank/DDBJ databases">
        <title>Infants hospitalized years apart are colonized by the same room-sourced microbial strains.</title>
        <authorList>
            <person name="Brooks B."/>
            <person name="Olm M.R."/>
            <person name="Firek B.A."/>
            <person name="Baker R."/>
            <person name="Thomas B.C."/>
            <person name="Morowitz M.J."/>
            <person name="Banfield J.F."/>
        </authorList>
    </citation>
    <scope>NUCLEOTIDE SEQUENCE [LARGE SCALE GENOMIC DNA]</scope>
    <source>
        <strain evidence="5">S2_005_001_R2_27</strain>
    </source>
</reference>
<keyword evidence="4" id="KW-0812">Transmembrane</keyword>
<dbReference type="Pfam" id="PF13181">
    <property type="entry name" value="TPR_8"/>
    <property type="match status" value="1"/>
</dbReference>
<dbReference type="Gene3D" id="1.25.40.10">
    <property type="entry name" value="Tetratricopeptide repeat domain"/>
    <property type="match status" value="1"/>
</dbReference>
<dbReference type="AlphaFoldDB" id="A0A2W5RA36"/>
<keyword evidence="1" id="KW-0677">Repeat</keyword>
<evidence type="ECO:0000313" key="5">
    <source>
        <dbReference type="EMBL" id="PZQ83705.1"/>
    </source>
</evidence>
<dbReference type="Proteomes" id="UP000248887">
    <property type="component" value="Unassembled WGS sequence"/>
</dbReference>
<dbReference type="SUPFAM" id="SSF48452">
    <property type="entry name" value="TPR-like"/>
    <property type="match status" value="1"/>
</dbReference>
<gene>
    <name evidence="5" type="ORF">DI549_07565</name>
</gene>
<dbReference type="SMART" id="SM00028">
    <property type="entry name" value="TPR"/>
    <property type="match status" value="3"/>
</dbReference>
<dbReference type="EMBL" id="QFQD01000017">
    <property type="protein sequence ID" value="PZQ83705.1"/>
    <property type="molecule type" value="Genomic_DNA"/>
</dbReference>
<keyword evidence="4" id="KW-0472">Membrane</keyword>
<evidence type="ECO:0000256" key="1">
    <source>
        <dbReference type="ARBA" id="ARBA00022737"/>
    </source>
</evidence>
<evidence type="ECO:0000256" key="2">
    <source>
        <dbReference type="ARBA" id="ARBA00022803"/>
    </source>
</evidence>
<keyword evidence="4" id="KW-1133">Transmembrane helix</keyword>
<accession>A0A2W5RA36</accession>
<evidence type="ECO:0000313" key="6">
    <source>
        <dbReference type="Proteomes" id="UP000248887"/>
    </source>
</evidence>
<keyword evidence="2 3" id="KW-0802">TPR repeat</keyword>
<evidence type="ECO:0000256" key="4">
    <source>
        <dbReference type="SAM" id="Phobius"/>
    </source>
</evidence>
<dbReference type="InterPro" id="IPR011990">
    <property type="entry name" value="TPR-like_helical_dom_sf"/>
</dbReference>
<organism evidence="5 6">
    <name type="scientific">Ancylobacter novellus</name>
    <name type="common">Thiobacillus novellus</name>
    <dbReference type="NCBI Taxonomy" id="921"/>
    <lineage>
        <taxon>Bacteria</taxon>
        <taxon>Pseudomonadati</taxon>
        <taxon>Pseudomonadota</taxon>
        <taxon>Alphaproteobacteria</taxon>
        <taxon>Hyphomicrobiales</taxon>
        <taxon>Xanthobacteraceae</taxon>
        <taxon>Ancylobacter</taxon>
    </lineage>
</organism>
<protein>
    <submittedName>
        <fullName evidence="5">Uncharacterized protein</fullName>
    </submittedName>
</protein>
<dbReference type="InterPro" id="IPR019734">
    <property type="entry name" value="TPR_rpt"/>
</dbReference>
<dbReference type="PROSITE" id="PS50005">
    <property type="entry name" value="TPR"/>
    <property type="match status" value="1"/>
</dbReference>
<dbReference type="InterPro" id="IPR051012">
    <property type="entry name" value="CellSynth/LPSAsmb/PSIAsmb"/>
</dbReference>
<feature type="transmembrane region" description="Helical" evidence="4">
    <location>
        <begin position="6"/>
        <end position="24"/>
    </location>
</feature>
<dbReference type="PANTHER" id="PTHR45586:SF1">
    <property type="entry name" value="LIPOPOLYSACCHARIDE ASSEMBLY PROTEIN B"/>
    <property type="match status" value="1"/>
</dbReference>
<dbReference type="PANTHER" id="PTHR45586">
    <property type="entry name" value="TPR REPEAT-CONTAINING PROTEIN PA4667"/>
    <property type="match status" value="1"/>
</dbReference>
<proteinExistence type="predicted"/>
<evidence type="ECO:0000256" key="3">
    <source>
        <dbReference type="PROSITE-ProRule" id="PRU00339"/>
    </source>
</evidence>
<comment type="caution">
    <text evidence="5">The sequence shown here is derived from an EMBL/GenBank/DDBJ whole genome shotgun (WGS) entry which is preliminary data.</text>
</comment>
<feature type="repeat" description="TPR" evidence="3">
    <location>
        <begin position="318"/>
        <end position="351"/>
    </location>
</feature>